<dbReference type="InterPro" id="IPR036322">
    <property type="entry name" value="WD40_repeat_dom_sf"/>
</dbReference>
<gene>
    <name evidence="4" type="ORF">WN51_12613</name>
</gene>
<dbReference type="Proteomes" id="UP000053105">
    <property type="component" value="Unassembled WGS sequence"/>
</dbReference>
<dbReference type="SUPFAM" id="SSF50978">
    <property type="entry name" value="WD40 repeat-like"/>
    <property type="match status" value="1"/>
</dbReference>
<dbReference type="SMART" id="SM00320">
    <property type="entry name" value="WD40"/>
    <property type="match status" value="4"/>
</dbReference>
<dbReference type="GO" id="GO:0120330">
    <property type="term" value="C:rixosome complex"/>
    <property type="evidence" value="ECO:0007669"/>
    <property type="project" value="TreeGrafter"/>
</dbReference>
<proteinExistence type="predicted"/>
<organism evidence="4 5">
    <name type="scientific">Melipona quadrifasciata</name>
    <dbReference type="NCBI Taxonomy" id="166423"/>
    <lineage>
        <taxon>Eukaryota</taxon>
        <taxon>Metazoa</taxon>
        <taxon>Ecdysozoa</taxon>
        <taxon>Arthropoda</taxon>
        <taxon>Hexapoda</taxon>
        <taxon>Insecta</taxon>
        <taxon>Pterygota</taxon>
        <taxon>Neoptera</taxon>
        <taxon>Endopterygota</taxon>
        <taxon>Hymenoptera</taxon>
        <taxon>Apocrita</taxon>
        <taxon>Aculeata</taxon>
        <taxon>Apoidea</taxon>
        <taxon>Anthophila</taxon>
        <taxon>Apidae</taxon>
        <taxon>Melipona</taxon>
    </lineage>
</organism>
<dbReference type="AlphaFoldDB" id="A0A0M9A2A2"/>
<evidence type="ECO:0000313" key="4">
    <source>
        <dbReference type="EMBL" id="KOX75825.1"/>
    </source>
</evidence>
<dbReference type="GO" id="GO:0006364">
    <property type="term" value="P:rRNA processing"/>
    <property type="evidence" value="ECO:0007669"/>
    <property type="project" value="TreeGrafter"/>
</dbReference>
<keyword evidence="1 3" id="KW-0853">WD repeat</keyword>
<reference evidence="4 5" key="1">
    <citation type="submission" date="2015-07" db="EMBL/GenBank/DDBJ databases">
        <title>The genome of Melipona quadrifasciata.</title>
        <authorList>
            <person name="Pan H."/>
            <person name="Kapheim K."/>
        </authorList>
    </citation>
    <scope>NUCLEOTIDE SEQUENCE [LARGE SCALE GENOMIC DNA]</scope>
    <source>
        <strain evidence="4">0111107301</strain>
        <tissue evidence="4">Whole body</tissue>
    </source>
</reference>
<dbReference type="GO" id="GO:0006261">
    <property type="term" value="P:DNA-templated DNA replication"/>
    <property type="evidence" value="ECO:0007669"/>
    <property type="project" value="TreeGrafter"/>
</dbReference>
<dbReference type="OrthoDB" id="756370at2759"/>
<dbReference type="PANTHER" id="PTHR18763">
    <property type="entry name" value="WD-REPEAT PROTEIN 18"/>
    <property type="match status" value="1"/>
</dbReference>
<dbReference type="GO" id="GO:0005656">
    <property type="term" value="C:nuclear pre-replicative complex"/>
    <property type="evidence" value="ECO:0007669"/>
    <property type="project" value="TreeGrafter"/>
</dbReference>
<evidence type="ECO:0000256" key="2">
    <source>
        <dbReference type="ARBA" id="ARBA00022737"/>
    </source>
</evidence>
<keyword evidence="5" id="KW-1185">Reference proteome</keyword>
<keyword evidence="2" id="KW-0677">Repeat</keyword>
<dbReference type="Gene3D" id="2.130.10.10">
    <property type="entry name" value="YVTN repeat-like/Quinoprotein amine dehydrogenase"/>
    <property type="match status" value="3"/>
</dbReference>
<dbReference type="PROSITE" id="PS50294">
    <property type="entry name" value="WD_REPEATS_REGION"/>
    <property type="match status" value="2"/>
</dbReference>
<dbReference type="STRING" id="166423.A0A0M9A2A2"/>
<dbReference type="InterPro" id="IPR001680">
    <property type="entry name" value="WD40_rpt"/>
</dbReference>
<sequence length="430" mass="48080">MSRIADTREVILTSDSSSEHWSAAVWDHRTGSILSTYKYAGALSHRSLQLLSDSYVVGADLTKPRIYVWPLNSHTPVSNLRLTTPGKVTALSCTPNGAYIIAAISEKLFLWQLCNGRLLKNLSQHYQTVSCLSFSKDSSIFASGGEDGLIFIWSLYRVLNDEHPTPLHTFSHHSLPVKDLQFGHAGARGRLCSVSLDRTCNVYDPVSGQLLLTLVFDVPLSSVSMNTRESDLFVGCTIGDIYRFNLHEPPRGIEHHVQVRNDGNSEGVIVFHGHKSSVVALSISIDCRYLVSGSTSGKVHVWDIASHQILRTIDHKGPITAVFFAKYYDNFRVTDLKPRLELCNLQRISDDVGKESSIEVITRDRNTIDILNFDSFTEKNIDMIGSGDPTARKLLEMKEEIDKLKKINTAIYQYSVKHILNKSDKDLTLT</sequence>
<feature type="repeat" description="WD" evidence="3">
    <location>
        <begin position="271"/>
        <end position="312"/>
    </location>
</feature>
<feature type="repeat" description="WD" evidence="3">
    <location>
        <begin position="122"/>
        <end position="155"/>
    </location>
</feature>
<evidence type="ECO:0000313" key="5">
    <source>
        <dbReference type="Proteomes" id="UP000053105"/>
    </source>
</evidence>
<accession>A0A0M9A2A2</accession>
<evidence type="ECO:0000256" key="3">
    <source>
        <dbReference type="PROSITE-ProRule" id="PRU00221"/>
    </source>
</evidence>
<dbReference type="Pfam" id="PF00400">
    <property type="entry name" value="WD40"/>
    <property type="match status" value="3"/>
</dbReference>
<dbReference type="EMBL" id="KQ435758">
    <property type="protein sequence ID" value="KOX75825.1"/>
    <property type="molecule type" value="Genomic_DNA"/>
</dbReference>
<dbReference type="InterPro" id="IPR015943">
    <property type="entry name" value="WD40/YVTN_repeat-like_dom_sf"/>
</dbReference>
<protein>
    <submittedName>
        <fullName evidence="4">WD repeat-containing protein 18</fullName>
    </submittedName>
</protein>
<dbReference type="InterPro" id="IPR045227">
    <property type="entry name" value="WDR18/Ipi3/RID3"/>
</dbReference>
<dbReference type="PROSITE" id="PS50082">
    <property type="entry name" value="WD_REPEATS_2"/>
    <property type="match status" value="2"/>
</dbReference>
<dbReference type="PANTHER" id="PTHR18763:SF0">
    <property type="entry name" value="WD REPEAT-CONTAINING PROTEIN 18"/>
    <property type="match status" value="1"/>
</dbReference>
<name>A0A0M9A2A2_9HYME</name>
<evidence type="ECO:0000256" key="1">
    <source>
        <dbReference type="ARBA" id="ARBA00022574"/>
    </source>
</evidence>